<dbReference type="Pfam" id="PF13556">
    <property type="entry name" value="HTH_30"/>
    <property type="match status" value="1"/>
</dbReference>
<dbReference type="InterPro" id="IPR051448">
    <property type="entry name" value="CdaR-like_regulators"/>
</dbReference>
<proteinExistence type="inferred from homology"/>
<protein>
    <submittedName>
        <fullName evidence="5">Regulatory protein</fullName>
    </submittedName>
</protein>
<name>A0ABQ0RNH8_GLUNI</name>
<dbReference type="PANTHER" id="PTHR33744">
    <property type="entry name" value="CARBOHYDRATE DIACID REGULATOR"/>
    <property type="match status" value="1"/>
</dbReference>
<evidence type="ECO:0000259" key="4">
    <source>
        <dbReference type="Pfam" id="PF17853"/>
    </source>
</evidence>
<dbReference type="InterPro" id="IPR042070">
    <property type="entry name" value="PucR_C-HTH_sf"/>
</dbReference>
<evidence type="ECO:0000259" key="2">
    <source>
        <dbReference type="Pfam" id="PF07905"/>
    </source>
</evidence>
<feature type="domain" description="CdaR GGDEF-like" evidence="4">
    <location>
        <begin position="266"/>
        <end position="389"/>
    </location>
</feature>
<evidence type="ECO:0000313" key="5">
    <source>
        <dbReference type="EMBL" id="GEC13366.1"/>
    </source>
</evidence>
<keyword evidence="6" id="KW-1185">Reference proteome</keyword>
<dbReference type="Gene3D" id="1.10.10.2840">
    <property type="entry name" value="PucR C-terminal helix-turn-helix domain"/>
    <property type="match status" value="1"/>
</dbReference>
<organism evidence="5 6">
    <name type="scientific">Glutamicibacter nicotianae</name>
    <name type="common">Arthrobacter nicotianae</name>
    <dbReference type="NCBI Taxonomy" id="37929"/>
    <lineage>
        <taxon>Bacteria</taxon>
        <taxon>Bacillati</taxon>
        <taxon>Actinomycetota</taxon>
        <taxon>Actinomycetes</taxon>
        <taxon>Micrococcales</taxon>
        <taxon>Micrococcaceae</taxon>
        <taxon>Glutamicibacter</taxon>
    </lineage>
</organism>
<dbReference type="InterPro" id="IPR025736">
    <property type="entry name" value="PucR_C-HTH_dom"/>
</dbReference>
<evidence type="ECO:0000256" key="1">
    <source>
        <dbReference type="ARBA" id="ARBA00006754"/>
    </source>
</evidence>
<dbReference type="Pfam" id="PF07905">
    <property type="entry name" value="PucR"/>
    <property type="match status" value="1"/>
</dbReference>
<comment type="similarity">
    <text evidence="1">Belongs to the CdaR family.</text>
</comment>
<dbReference type="RefSeq" id="WP_121867224.1">
    <property type="nucleotide sequence ID" value="NZ_BAAAWM010000001.1"/>
</dbReference>
<accession>A0ABQ0RNH8</accession>
<reference evidence="5 6" key="1">
    <citation type="submission" date="2019-06" db="EMBL/GenBank/DDBJ databases">
        <title>Whole genome shotgun sequence of Glutamicibacter nicotianae NBRC 14234.</title>
        <authorList>
            <person name="Hosoyama A."/>
            <person name="Uohara A."/>
            <person name="Ohji S."/>
            <person name="Ichikawa N."/>
        </authorList>
    </citation>
    <scope>NUCLEOTIDE SEQUENCE [LARGE SCALE GENOMIC DNA]</scope>
    <source>
        <strain evidence="5 6">NBRC 14234</strain>
    </source>
</reference>
<comment type="caution">
    <text evidence="5">The sequence shown here is derived from an EMBL/GenBank/DDBJ whole genome shotgun (WGS) entry which is preliminary data.</text>
</comment>
<dbReference type="Proteomes" id="UP000316242">
    <property type="component" value="Unassembled WGS sequence"/>
</dbReference>
<dbReference type="PANTHER" id="PTHR33744:SF1">
    <property type="entry name" value="DNA-BINDING TRANSCRIPTIONAL ACTIVATOR ADER"/>
    <property type="match status" value="1"/>
</dbReference>
<evidence type="ECO:0000259" key="3">
    <source>
        <dbReference type="Pfam" id="PF13556"/>
    </source>
</evidence>
<dbReference type="EMBL" id="BJNE01000012">
    <property type="protein sequence ID" value="GEC13366.1"/>
    <property type="molecule type" value="Genomic_DNA"/>
</dbReference>
<evidence type="ECO:0000313" key="6">
    <source>
        <dbReference type="Proteomes" id="UP000316242"/>
    </source>
</evidence>
<sequence length="508" mass="54959">MLTVNDVLHLPVVQAADPQVLCAAGMDAQLRWVHVTESTENIDLLLGRELILTTLRNVSDVRAFITALREAGAVGVIIEDLSGAELDVADLGLPVIALRTTTRFVSITEVIHQKLVAEQLEAVQFSRTVHEIYTGLSLTEADEAQIVARTAQLLSAPVVLEDVRHHVLAESGAQLEDWITRSRFVGYLEHTGRATGAENWLQTPVGAVRSRWGRLIVPAVLDDDDRAALVLERAGQALTIARLSGRDQRELLYQARTSTLHELQSGHSYSDKDIAIRTQALGLAAAPYYVPVVISLAGSGTPTETQLADRALLEVLDQLADAQHLGILAGSLKPGYLGLILPLRARELVDSTLQGFTRRLAEQLTAPVAIGVGPEGTLATSIAGLEEAAHVAQIVPHLPTRAQPYYRFADLRLRGVLSAMGGDPRMRSFAQAELAGLLNPVDHQGLDLLDLYLAHGGNKTALAKAGYLSRPTLYSRLAKLEAKLGVQLDSAESRASLQVALLWYRMHG</sequence>
<dbReference type="Pfam" id="PF17853">
    <property type="entry name" value="GGDEF_2"/>
    <property type="match status" value="1"/>
</dbReference>
<dbReference type="InterPro" id="IPR012914">
    <property type="entry name" value="PucR_dom"/>
</dbReference>
<gene>
    <name evidence="5" type="ORF">ANI01nite_25690</name>
</gene>
<feature type="domain" description="Purine catabolism PurC-like" evidence="2">
    <location>
        <begin position="6"/>
        <end position="115"/>
    </location>
</feature>
<dbReference type="InterPro" id="IPR041522">
    <property type="entry name" value="CdaR_GGDEF"/>
</dbReference>
<feature type="domain" description="PucR C-terminal helix-turn-helix" evidence="3">
    <location>
        <begin position="446"/>
        <end position="502"/>
    </location>
</feature>